<feature type="repeat" description="ANK" evidence="3">
    <location>
        <begin position="1469"/>
        <end position="1501"/>
    </location>
</feature>
<feature type="transmembrane region" description="Helical" evidence="5">
    <location>
        <begin position="425"/>
        <end position="446"/>
    </location>
</feature>
<feature type="repeat" description="ANK" evidence="3">
    <location>
        <begin position="1195"/>
        <end position="1227"/>
    </location>
</feature>
<feature type="region of interest" description="Disordered" evidence="4">
    <location>
        <begin position="593"/>
        <end position="612"/>
    </location>
</feature>
<feature type="repeat" description="ANK" evidence="3">
    <location>
        <begin position="1435"/>
        <end position="1467"/>
    </location>
</feature>
<evidence type="ECO:0000313" key="7">
    <source>
        <dbReference type="Proteomes" id="UP001447188"/>
    </source>
</evidence>
<evidence type="ECO:0000256" key="4">
    <source>
        <dbReference type="SAM" id="MobiDB-lite"/>
    </source>
</evidence>
<feature type="transmembrane region" description="Helical" evidence="5">
    <location>
        <begin position="342"/>
        <end position="363"/>
    </location>
</feature>
<reference evidence="6 7" key="1">
    <citation type="submission" date="2024-02" db="EMBL/GenBank/DDBJ databases">
        <title>Discinaceae phylogenomics.</title>
        <authorList>
            <person name="Dirks A.C."/>
            <person name="James T.Y."/>
        </authorList>
    </citation>
    <scope>NUCLEOTIDE SEQUENCE [LARGE SCALE GENOMIC DNA]</scope>
    <source>
        <strain evidence="6 7">ACD0624</strain>
    </source>
</reference>
<dbReference type="PROSITE" id="PS50088">
    <property type="entry name" value="ANK_REPEAT"/>
    <property type="match status" value="24"/>
</dbReference>
<feature type="repeat" description="ANK" evidence="3">
    <location>
        <begin position="1607"/>
        <end position="1639"/>
    </location>
</feature>
<accession>A0ABR3G7M9</accession>
<dbReference type="PANTHER" id="PTHR24198">
    <property type="entry name" value="ANKYRIN REPEAT AND PROTEIN KINASE DOMAIN-CONTAINING PROTEIN"/>
    <property type="match status" value="1"/>
</dbReference>
<protein>
    <submittedName>
        <fullName evidence="6">Uncharacterized protein</fullName>
    </submittedName>
</protein>
<feature type="repeat" description="ANK" evidence="3">
    <location>
        <begin position="1031"/>
        <end position="1052"/>
    </location>
</feature>
<dbReference type="InterPro" id="IPR002110">
    <property type="entry name" value="Ankyrin_rpt"/>
</dbReference>
<feature type="repeat" description="ANK" evidence="3">
    <location>
        <begin position="1676"/>
        <end position="1708"/>
    </location>
</feature>
<dbReference type="EMBL" id="JBBBZM010000197">
    <property type="protein sequence ID" value="KAL0631957.1"/>
    <property type="molecule type" value="Genomic_DNA"/>
</dbReference>
<evidence type="ECO:0000256" key="1">
    <source>
        <dbReference type="ARBA" id="ARBA00022737"/>
    </source>
</evidence>
<feature type="repeat" description="ANK" evidence="3">
    <location>
        <begin position="1815"/>
        <end position="1847"/>
    </location>
</feature>
<evidence type="ECO:0000256" key="2">
    <source>
        <dbReference type="ARBA" id="ARBA00023043"/>
    </source>
</evidence>
<feature type="repeat" description="ANK" evidence="3">
    <location>
        <begin position="1572"/>
        <end position="1604"/>
    </location>
</feature>
<feature type="repeat" description="ANK" evidence="3">
    <location>
        <begin position="1333"/>
        <end position="1365"/>
    </location>
</feature>
<comment type="caution">
    <text evidence="6">The sequence shown here is derived from an EMBL/GenBank/DDBJ whole genome shotgun (WGS) entry which is preliminary data.</text>
</comment>
<feature type="repeat" description="ANK" evidence="3">
    <location>
        <begin position="1538"/>
        <end position="1570"/>
    </location>
</feature>
<organism evidence="6 7">
    <name type="scientific">Discina gigas</name>
    <dbReference type="NCBI Taxonomy" id="1032678"/>
    <lineage>
        <taxon>Eukaryota</taxon>
        <taxon>Fungi</taxon>
        <taxon>Dikarya</taxon>
        <taxon>Ascomycota</taxon>
        <taxon>Pezizomycotina</taxon>
        <taxon>Pezizomycetes</taxon>
        <taxon>Pezizales</taxon>
        <taxon>Discinaceae</taxon>
        <taxon>Discina</taxon>
    </lineage>
</organism>
<dbReference type="SMART" id="SM00248">
    <property type="entry name" value="ANK"/>
    <property type="match status" value="27"/>
</dbReference>
<dbReference type="InterPro" id="IPR036770">
    <property type="entry name" value="Ankyrin_rpt-contain_sf"/>
</dbReference>
<keyword evidence="5" id="KW-0472">Membrane</keyword>
<keyword evidence="7" id="KW-1185">Reference proteome</keyword>
<evidence type="ECO:0000256" key="5">
    <source>
        <dbReference type="SAM" id="Phobius"/>
    </source>
</evidence>
<feature type="repeat" description="ANK" evidence="3">
    <location>
        <begin position="1710"/>
        <end position="1742"/>
    </location>
</feature>
<keyword evidence="1" id="KW-0677">Repeat</keyword>
<feature type="repeat" description="ANK" evidence="3">
    <location>
        <begin position="1919"/>
        <end position="1951"/>
    </location>
</feature>
<dbReference type="Pfam" id="PF12796">
    <property type="entry name" value="Ank_2"/>
    <property type="match status" value="10"/>
</dbReference>
<gene>
    <name evidence="6" type="ORF">Q9L58_009160</name>
</gene>
<keyword evidence="5" id="KW-0812">Transmembrane</keyword>
<dbReference type="PROSITE" id="PS50297">
    <property type="entry name" value="ANK_REP_REGION"/>
    <property type="match status" value="24"/>
</dbReference>
<feature type="repeat" description="ANK" evidence="3">
    <location>
        <begin position="1780"/>
        <end position="1812"/>
    </location>
</feature>
<feature type="region of interest" description="Disordered" evidence="4">
    <location>
        <begin position="1"/>
        <end position="22"/>
    </location>
</feature>
<feature type="repeat" description="ANK" evidence="3">
    <location>
        <begin position="1230"/>
        <end position="1262"/>
    </location>
</feature>
<dbReference type="Proteomes" id="UP001447188">
    <property type="component" value="Unassembled WGS sequence"/>
</dbReference>
<dbReference type="PRINTS" id="PR01415">
    <property type="entry name" value="ANKYRIN"/>
</dbReference>
<feature type="repeat" description="ANK" evidence="3">
    <location>
        <begin position="1745"/>
        <end position="1777"/>
    </location>
</feature>
<feature type="repeat" description="ANK" evidence="3">
    <location>
        <begin position="1642"/>
        <end position="1674"/>
    </location>
</feature>
<sequence>MPSPLGGRKNSPPPSEHDDRFLAKPVGRKVPQNSEGFLYKTPSFASAEQMRLKSPITRWPTICLLSFEFLKHGTAWLSNFADTEFATTIIFCSLIPTVRADKGERLARNLLSDIAPLIALFGEQVTKQFLSESMGWADNILFAMAPLGIITAIISTIRVGGPSWLKAIVGRSREGRAEVELELMSSNSPDVGEMWNGQTIVRVLGTPPIFQLVYAPEKITTETDPAKYIGTLDGENHFFRSISRRSSSREHIEGEYNHDIELHPLLRSTDHHPQQTRNEIYPPNISLNARGEPVRGWENWVWALIGILVQLIVLTYEGLITYNTSWGARFVNPDEESSTQAFQLAAAGTVALTFGMIICSYVVEGASIETDWVRTGRSRELKVAWIQKGGIVNDQVFDSYIILGHEGQRVVRTSQRSNDKVGVKIQYWVLLGTFVSIAGFIIQFAGLRGMSWTATVVQLAAMSLMTIVRSIVRRRMSRIPTAIKVIEGHELDCMAQTIGGCDGWEVVPGWSQQAVDDRGLAERVLKIRKHLGGLVQWPTDVQHIAHILCTAMEKTMDTIYKLDEIQLAEDFLEAGEFSWKLVVLTLEGHPLATKANQNSRGQPAEPGGCKSRERRGELTFKLTRSLELDVWGPWEISEDTRIEIIAVLSLWLLRFREEENNYRYRNPSRRSLEKNAKVFQVWPSGIEQEYFRSWMGGQEVEIRAGNLANILRQEKLPAHRLIGCKKSESAQSVVILSDTSIQALFAQQIFSDFFSAVASPIKAILGSTKIRALASLSSSENTFSDPVDHPQRLFGEDGFEAWEIENSALTQLAETVSETGLGTKQEVLMSTLPHLGMLGKLPLPPVKPGSLLQHSFIELRYKTLRMRNHWHTLASQIQRLTLDHENYIRDDLEIWNAKHLAIRFCKRILALTIPGQTNTPDHPQKLFLAWLENMDWPPIPNSHPDAIDLPDEVVRNLGDKNAVKIRKLLAPFRPVPRTLLDQEVKFLRKTMDITNPKDMVQALMEAATGGYDSVVEALRDRGLDTTQKDGTGESPLTLAASQGHDSVVQLLLLQLLVHSPKVYSRFQAGYQPAALWNAANSGHISTVNLLIVHTRRSDITRGEQPRTALILAARNGHVDLVKALLANRVDANTNCTERDVYKQPAVQQLQQQMTNSKTLRSRAAELQRGGASAYQDLVMSLLNNPEVDTVAMAISMRTALQTAAEGGHLSVVEQLLKSGAEVNAPPALWYGRTALQAAAGGGHLAVVCRLLVEGANVNAPAALWYGRTALQAAAEGGHLAVVDQLLENGAEVNVPASKSGLTALQAAAGGGHLAVVDRLLENDAEVNAPASTSGRTALQAAAEGGNLAVVDRLLENGAEVNVPASKSGLTALQAAAGGGHLSVVDRLLKNAARVNVSASTSGRTALEAAAEGGHLDVVDRLLDEGAEINALVLTSGRTVLQAAAEGGHQAVVDRLLKSGAEVNAPARRDGRTALQAAAGCGHLAVVHRLLNNGADINAHPAEGSGRTALQAAAEGGHVDMVDLLLNRRAEVNAPASTFGRTALQAAAGCGHLDMVGLLLEKGAKINVPASTSGRTALQAAAGGGHLAMVDLLLEKGAEVNAHPAPMSGRTALQAAAECGHLAVADRLLDNGAEVNAYPAPDCGRTALQAAAGYGHGAMVNLLLEKGAKINAPASTSGRTALQAAAGGGHLAVVDHLLKKGAKVNTQALASGRTALQAAAEGGHLAVVDRLLENNAEVNAPPALWHGRTTLQAAAEGGHLAVIERLLEKGADVNAEPACRDGRTALQAAAGYGHLAVVEQLLDLAAEVNAPPALWYGRTALQAAAGGGHQAVVEQLLAWAADVNALPAVWYGRTALQAAAGSGHLAVVDRLLKRTPKVTSPAPWYGQATLQATIDNSHLTVIDQSPEKGAEVNAPAGPWYGRTALQAAAGGGHLAVVDRLLDEGSEVNAQLVSDTELTALQAAAEGGHLDILNRLLENGANVNTPVPGNGRTALQAAEREGHLTVAKRLREVGAL</sequence>
<feature type="repeat" description="ANK" evidence="3">
    <location>
        <begin position="1104"/>
        <end position="1136"/>
    </location>
</feature>
<feature type="repeat" description="ANK" evidence="3">
    <location>
        <begin position="1504"/>
        <end position="1536"/>
    </location>
</feature>
<evidence type="ECO:0000256" key="3">
    <source>
        <dbReference type="PROSITE-ProRule" id="PRU00023"/>
    </source>
</evidence>
<evidence type="ECO:0000313" key="6">
    <source>
        <dbReference type="EMBL" id="KAL0631957.1"/>
    </source>
</evidence>
<dbReference type="Gene3D" id="1.25.40.20">
    <property type="entry name" value="Ankyrin repeat-containing domain"/>
    <property type="match status" value="9"/>
</dbReference>
<dbReference type="SUPFAM" id="SSF48403">
    <property type="entry name" value="Ankyrin repeat"/>
    <property type="match status" value="3"/>
</dbReference>
<feature type="repeat" description="ANK" evidence="3">
    <location>
        <begin position="1988"/>
        <end position="2014"/>
    </location>
</feature>
<feature type="transmembrane region" description="Helical" evidence="5">
    <location>
        <begin position="140"/>
        <end position="161"/>
    </location>
</feature>
<feature type="repeat" description="ANK" evidence="3">
    <location>
        <begin position="1401"/>
        <end position="1430"/>
    </location>
</feature>
<feature type="repeat" description="ANK" evidence="3">
    <location>
        <begin position="1299"/>
        <end position="1331"/>
    </location>
</feature>
<dbReference type="PANTHER" id="PTHR24198:SF194">
    <property type="entry name" value="INVERSIN-A"/>
    <property type="match status" value="1"/>
</dbReference>
<keyword evidence="2 3" id="KW-0040">ANK repeat</keyword>
<feature type="repeat" description="ANK" evidence="3">
    <location>
        <begin position="1954"/>
        <end position="1982"/>
    </location>
</feature>
<keyword evidence="5" id="KW-1133">Transmembrane helix</keyword>
<feature type="repeat" description="ANK" evidence="3">
    <location>
        <begin position="1367"/>
        <end position="1399"/>
    </location>
</feature>
<feature type="repeat" description="ANK" evidence="3">
    <location>
        <begin position="1265"/>
        <end position="1297"/>
    </location>
</feature>
<proteinExistence type="predicted"/>
<name>A0ABR3G7M9_9PEZI</name>
<dbReference type="Pfam" id="PF13637">
    <property type="entry name" value="Ank_4"/>
    <property type="match status" value="1"/>
</dbReference>
<feature type="transmembrane region" description="Helical" evidence="5">
    <location>
        <begin position="300"/>
        <end position="322"/>
    </location>
</feature>